<name>A0A165A6D6_9CRUS</name>
<accession>A0A165A6D6</accession>
<gene>
    <name evidence="7" type="ORF">APZ42_016804</name>
</gene>
<sequence length="344" mass="38561">MMTEPKRVCVLGAGIVGMTTALMLKEKHAELDVTVIADKFEQDTLSDVAAGIFRPSTSFKGPTPEITKQWLVDAYHHYKAIQDSKEAAEAGVQEVSGYVLSSKFPEVTKNQFLEGLLPVYRPADELELKICPGNWKYGAFFTTLVIESRYHLPWLREKFEMLGGKIVKKTIDSFNDVYDYDLVMNCTGFGAKKLCLDHDLVPIRGQVFKVKAPWVKMFFYGDYDTYIIPGIDYVTLGGCRQYDSFKQEVDKYDSASIWERCVELLPNLKSAEVIKEVAGLRPHRTPVRVEREVIVTSGGKHLQVVHQYGHGGYGVTTAPGTAKYAVKLAEDVLGGHRSKVHAKL</sequence>
<dbReference type="AlphaFoldDB" id="A0A165A6D6"/>
<organism evidence="7 8">
    <name type="scientific">Daphnia magna</name>
    <dbReference type="NCBI Taxonomy" id="35525"/>
    <lineage>
        <taxon>Eukaryota</taxon>
        <taxon>Metazoa</taxon>
        <taxon>Ecdysozoa</taxon>
        <taxon>Arthropoda</taxon>
        <taxon>Crustacea</taxon>
        <taxon>Branchiopoda</taxon>
        <taxon>Diplostraca</taxon>
        <taxon>Cladocera</taxon>
        <taxon>Anomopoda</taxon>
        <taxon>Daphniidae</taxon>
        <taxon>Daphnia</taxon>
    </lineage>
</organism>
<keyword evidence="8" id="KW-1185">Reference proteome</keyword>
<feature type="binding site" evidence="6">
    <location>
        <position position="226"/>
    </location>
    <ligand>
        <name>D-dopa</name>
        <dbReference type="ChEBI" id="CHEBI:149689"/>
    </ligand>
</feature>
<dbReference type="Pfam" id="PF01266">
    <property type="entry name" value="DAO"/>
    <property type="match status" value="1"/>
</dbReference>
<keyword evidence="5" id="KW-0560">Oxidoreductase</keyword>
<proteinExistence type="inferred from homology"/>
<dbReference type="PANTHER" id="PTHR11530:SF17">
    <property type="entry name" value="RE49860P"/>
    <property type="match status" value="1"/>
</dbReference>
<dbReference type="InterPro" id="IPR023209">
    <property type="entry name" value="DAO"/>
</dbReference>
<dbReference type="InterPro" id="IPR006076">
    <property type="entry name" value="FAD-dep_OxRdtase"/>
</dbReference>
<dbReference type="SUPFAM" id="SSF54373">
    <property type="entry name" value="FAD-linked reductases, C-terminal domain"/>
    <property type="match status" value="1"/>
</dbReference>
<evidence type="ECO:0000313" key="7">
    <source>
        <dbReference type="EMBL" id="KZS17229.1"/>
    </source>
</evidence>
<evidence type="ECO:0000256" key="6">
    <source>
        <dbReference type="PIRSR" id="PIRSR000189-1"/>
    </source>
</evidence>
<dbReference type="EMBL" id="LRGB01000642">
    <property type="protein sequence ID" value="KZS17229.1"/>
    <property type="molecule type" value="Genomic_DNA"/>
</dbReference>
<dbReference type="Gene3D" id="3.40.50.720">
    <property type="entry name" value="NAD(P)-binding Rossmann-like Domain"/>
    <property type="match status" value="1"/>
</dbReference>
<feature type="binding site" evidence="6">
    <location>
        <position position="312"/>
    </location>
    <ligand>
        <name>D-dopa</name>
        <dbReference type="ChEBI" id="CHEBI:149689"/>
    </ligand>
</feature>
<feature type="binding site" evidence="6">
    <location>
        <position position="187"/>
    </location>
    <ligand>
        <name>FAD</name>
        <dbReference type="ChEBI" id="CHEBI:57692"/>
    </ligand>
</feature>
<keyword evidence="4 6" id="KW-0274">FAD</keyword>
<comment type="caution">
    <text evidence="7">The sequence shown here is derived from an EMBL/GenBank/DDBJ whole genome shotgun (WGS) entry which is preliminary data.</text>
</comment>
<feature type="binding site" evidence="6">
    <location>
        <begin position="311"/>
        <end position="316"/>
    </location>
    <ligand>
        <name>FAD</name>
        <dbReference type="ChEBI" id="CHEBI:57692"/>
    </ligand>
</feature>
<dbReference type="PANTHER" id="PTHR11530">
    <property type="entry name" value="D-AMINO ACID OXIDASE"/>
    <property type="match status" value="1"/>
</dbReference>
<evidence type="ECO:0000256" key="3">
    <source>
        <dbReference type="ARBA" id="ARBA00022630"/>
    </source>
</evidence>
<dbReference type="STRING" id="35525.A0A165A6D6"/>
<dbReference type="GO" id="GO:0003884">
    <property type="term" value="F:D-amino-acid oxidase activity"/>
    <property type="evidence" value="ECO:0007669"/>
    <property type="project" value="InterPro"/>
</dbReference>
<dbReference type="Proteomes" id="UP000076858">
    <property type="component" value="Unassembled WGS sequence"/>
</dbReference>
<dbReference type="SUPFAM" id="SSF51971">
    <property type="entry name" value="Nucleotide-binding domain"/>
    <property type="match status" value="1"/>
</dbReference>
<reference evidence="7 8" key="1">
    <citation type="submission" date="2016-03" db="EMBL/GenBank/DDBJ databases">
        <title>EvidentialGene: Evidence-directed Construction of Genes on Genomes.</title>
        <authorList>
            <person name="Gilbert D.G."/>
            <person name="Choi J.-H."/>
            <person name="Mockaitis K."/>
            <person name="Colbourne J."/>
            <person name="Pfrender M."/>
        </authorList>
    </citation>
    <scope>NUCLEOTIDE SEQUENCE [LARGE SCALE GENOMIC DNA]</scope>
    <source>
        <strain evidence="7 8">Xinb3</strain>
        <tissue evidence="7">Complete organism</tissue>
    </source>
</reference>
<dbReference type="GO" id="GO:0071949">
    <property type="term" value="F:FAD binding"/>
    <property type="evidence" value="ECO:0007669"/>
    <property type="project" value="InterPro"/>
</dbReference>
<evidence type="ECO:0000256" key="5">
    <source>
        <dbReference type="ARBA" id="ARBA00023002"/>
    </source>
</evidence>
<evidence type="ECO:0000256" key="2">
    <source>
        <dbReference type="ARBA" id="ARBA00006730"/>
    </source>
</evidence>
<evidence type="ECO:0000256" key="4">
    <source>
        <dbReference type="ARBA" id="ARBA00022827"/>
    </source>
</evidence>
<dbReference type="GO" id="GO:0019478">
    <property type="term" value="P:D-amino acid catabolic process"/>
    <property type="evidence" value="ECO:0007669"/>
    <property type="project" value="TreeGrafter"/>
</dbReference>
<dbReference type="Gene3D" id="3.30.9.10">
    <property type="entry name" value="D-Amino Acid Oxidase, subunit A, domain 2"/>
    <property type="match status" value="1"/>
</dbReference>
<dbReference type="OrthoDB" id="2015447at2759"/>
<protein>
    <submittedName>
        <fullName evidence="7">D-aspartate oxidase</fullName>
    </submittedName>
</protein>
<evidence type="ECO:0000313" key="8">
    <source>
        <dbReference type="Proteomes" id="UP000076858"/>
    </source>
</evidence>
<evidence type="ECO:0000256" key="1">
    <source>
        <dbReference type="ARBA" id="ARBA00001974"/>
    </source>
</evidence>
<comment type="cofactor">
    <cofactor evidence="1 6">
        <name>FAD</name>
        <dbReference type="ChEBI" id="CHEBI:57692"/>
    </cofactor>
</comment>
<keyword evidence="3" id="KW-0285">Flavoprotein</keyword>
<dbReference type="PIRSF" id="PIRSF000189">
    <property type="entry name" value="D-aa_oxidase"/>
    <property type="match status" value="1"/>
</dbReference>
<comment type="similarity">
    <text evidence="2">Belongs to the DAMOX/DASOX family.</text>
</comment>
<dbReference type="GO" id="GO:0005737">
    <property type="term" value="C:cytoplasm"/>
    <property type="evidence" value="ECO:0007669"/>
    <property type="project" value="TreeGrafter"/>
</dbReference>
<feature type="binding site" evidence="6">
    <location>
        <position position="281"/>
    </location>
    <ligand>
        <name>D-dopa</name>
        <dbReference type="ChEBI" id="CHEBI:149689"/>
    </ligand>
</feature>